<dbReference type="CDD" id="cd14016">
    <property type="entry name" value="STKc_CK1"/>
    <property type="match status" value="1"/>
</dbReference>
<name>A0ABQ9XFE0_9EUKA</name>
<dbReference type="EC" id="2.7.11.1" evidence="1"/>
<feature type="domain" description="Protein kinase" evidence="7">
    <location>
        <begin position="19"/>
        <end position="308"/>
    </location>
</feature>
<proteinExistence type="inferred from homology"/>
<evidence type="ECO:0000259" key="7">
    <source>
        <dbReference type="PROSITE" id="PS50011"/>
    </source>
</evidence>
<keyword evidence="5" id="KW-0723">Serine/threonine-protein kinase</keyword>
<dbReference type="InterPro" id="IPR000719">
    <property type="entry name" value="Prot_kinase_dom"/>
</dbReference>
<dbReference type="PROSITE" id="PS50011">
    <property type="entry name" value="PROTEIN_KINASE_DOM"/>
    <property type="match status" value="1"/>
</dbReference>
<keyword evidence="3 4" id="KW-0067">ATP-binding</keyword>
<keyword evidence="9" id="KW-1185">Reference proteome</keyword>
<evidence type="ECO:0000256" key="3">
    <source>
        <dbReference type="ARBA" id="ARBA00022840"/>
    </source>
</evidence>
<dbReference type="Gene3D" id="1.10.510.10">
    <property type="entry name" value="Transferase(Phosphotransferase) domain 1"/>
    <property type="match status" value="1"/>
</dbReference>
<comment type="caution">
    <text evidence="8">The sequence shown here is derived from an EMBL/GenBank/DDBJ whole genome shotgun (WGS) entry which is preliminary data.</text>
</comment>
<dbReference type="GO" id="GO:0004674">
    <property type="term" value="F:protein serine/threonine kinase activity"/>
    <property type="evidence" value="ECO:0007669"/>
    <property type="project" value="UniProtKB-EC"/>
</dbReference>
<sequence length="475" mass="54415">METPPASSIPTLVNERFKLSSKKPIGKGSFGTIFVVVDIHTMKEYAAKFEKKGKGDLLSFEHHILNQIQSEQGFTLVQYYGEQDGFLILVFDLLGRNLEDRFNCCCRRFSIETIAHIGIQCLQRLEQLHSIGYLHRDVKPENFVFGRDEKMRQIYLIDFGLSKRFVDRKTKQHIPFRTGKSLTGTPRYATVPAHLGVEQGRRDDVESLGYILLYFLKGSLPWQGIRCLNAERKYQIIGAQKMKTSVEQLCHRCPVEMSTFFTYTMSLQMSSEPNYAYLRNLLFQMATNESAKQSRTRRSLYQTQQQFMSCFNFEWLRDSLSSTSILFHNSDEQEEAPNLHNPPRFFKMPTLTRTQSDRGEGHTNPQSTVFNRVDCPTSVDQRGVSSVPQRYHASSFAQSHNTNGSAFVHRLQHNQHAKSVQNGHIPAPPELTQTPLIGGDGRFPPHLQTAPCLLLIPSIFSLQAEEMEQSDDHLR</sequence>
<organism evidence="8 9">
    <name type="scientific">Blattamonas nauphoetae</name>
    <dbReference type="NCBI Taxonomy" id="2049346"/>
    <lineage>
        <taxon>Eukaryota</taxon>
        <taxon>Metamonada</taxon>
        <taxon>Preaxostyla</taxon>
        <taxon>Oxymonadida</taxon>
        <taxon>Blattamonas</taxon>
    </lineage>
</organism>
<dbReference type="PROSITE" id="PS00108">
    <property type="entry name" value="PROTEIN_KINASE_ST"/>
    <property type="match status" value="1"/>
</dbReference>
<dbReference type="PANTHER" id="PTHR11909">
    <property type="entry name" value="CASEIN KINASE-RELATED"/>
    <property type="match status" value="1"/>
</dbReference>
<dbReference type="SMART" id="SM00220">
    <property type="entry name" value="S_TKc"/>
    <property type="match status" value="1"/>
</dbReference>
<protein>
    <recommendedName>
        <fullName evidence="1">non-specific serine/threonine protein kinase</fullName>
        <ecNumber evidence="1">2.7.11.1</ecNumber>
    </recommendedName>
</protein>
<evidence type="ECO:0000313" key="8">
    <source>
        <dbReference type="EMBL" id="KAK2950057.1"/>
    </source>
</evidence>
<evidence type="ECO:0000256" key="1">
    <source>
        <dbReference type="ARBA" id="ARBA00012513"/>
    </source>
</evidence>
<feature type="region of interest" description="Disordered" evidence="6">
    <location>
        <begin position="354"/>
        <end position="373"/>
    </location>
</feature>
<keyword evidence="2 4" id="KW-0547">Nucleotide-binding</keyword>
<evidence type="ECO:0000256" key="6">
    <source>
        <dbReference type="SAM" id="MobiDB-lite"/>
    </source>
</evidence>
<reference evidence="8 9" key="1">
    <citation type="journal article" date="2022" name="bioRxiv">
        <title>Genomics of Preaxostyla Flagellates Illuminates Evolutionary Transitions and the Path Towards Mitochondrial Loss.</title>
        <authorList>
            <person name="Novak L.V.F."/>
            <person name="Treitli S.C."/>
            <person name="Pyrih J."/>
            <person name="Halakuc P."/>
            <person name="Pipaliya S.V."/>
            <person name="Vacek V."/>
            <person name="Brzon O."/>
            <person name="Soukal P."/>
            <person name="Eme L."/>
            <person name="Dacks J.B."/>
            <person name="Karnkowska A."/>
            <person name="Elias M."/>
            <person name="Hampl V."/>
        </authorList>
    </citation>
    <scope>NUCLEOTIDE SEQUENCE [LARGE SCALE GENOMIC DNA]</scope>
    <source>
        <strain evidence="8">NAU3</strain>
        <tissue evidence="8">Gut</tissue>
    </source>
</reference>
<evidence type="ECO:0000256" key="5">
    <source>
        <dbReference type="RuleBase" id="RU000304"/>
    </source>
</evidence>
<dbReference type="Proteomes" id="UP001281761">
    <property type="component" value="Unassembled WGS sequence"/>
</dbReference>
<dbReference type="InterPro" id="IPR008271">
    <property type="entry name" value="Ser/Thr_kinase_AS"/>
</dbReference>
<feature type="binding site" evidence="4">
    <location>
        <position position="48"/>
    </location>
    <ligand>
        <name>ATP</name>
        <dbReference type="ChEBI" id="CHEBI:30616"/>
    </ligand>
</feature>
<dbReference type="InterPro" id="IPR011009">
    <property type="entry name" value="Kinase-like_dom_sf"/>
</dbReference>
<keyword evidence="8" id="KW-0808">Transferase</keyword>
<evidence type="ECO:0000256" key="4">
    <source>
        <dbReference type="PROSITE-ProRule" id="PRU10141"/>
    </source>
</evidence>
<evidence type="ECO:0000256" key="2">
    <source>
        <dbReference type="ARBA" id="ARBA00022741"/>
    </source>
</evidence>
<comment type="similarity">
    <text evidence="5">Belongs to the protein kinase superfamily.</text>
</comment>
<dbReference type="InterPro" id="IPR017441">
    <property type="entry name" value="Protein_kinase_ATP_BS"/>
</dbReference>
<keyword evidence="8" id="KW-0418">Kinase</keyword>
<accession>A0ABQ9XFE0</accession>
<dbReference type="SUPFAM" id="SSF56112">
    <property type="entry name" value="Protein kinase-like (PK-like)"/>
    <property type="match status" value="1"/>
</dbReference>
<gene>
    <name evidence="8" type="ORF">BLNAU_14979</name>
</gene>
<dbReference type="InterPro" id="IPR050235">
    <property type="entry name" value="CK1_Ser-Thr_kinase"/>
</dbReference>
<dbReference type="Pfam" id="PF00069">
    <property type="entry name" value="Pkinase"/>
    <property type="match status" value="1"/>
</dbReference>
<dbReference type="EMBL" id="JARBJD010000143">
    <property type="protein sequence ID" value="KAK2950057.1"/>
    <property type="molecule type" value="Genomic_DNA"/>
</dbReference>
<evidence type="ECO:0000313" key="9">
    <source>
        <dbReference type="Proteomes" id="UP001281761"/>
    </source>
</evidence>
<dbReference type="PROSITE" id="PS00107">
    <property type="entry name" value="PROTEIN_KINASE_ATP"/>
    <property type="match status" value="1"/>
</dbReference>